<dbReference type="EMBL" id="FN654456">
    <property type="protein sequence ID" value="CBY33892.1"/>
    <property type="molecule type" value="Genomic_DNA"/>
</dbReference>
<evidence type="ECO:0000313" key="2">
    <source>
        <dbReference type="EMBL" id="CBY22385.1"/>
    </source>
</evidence>
<gene>
    <name evidence="2" type="ORF">GSOID_T00011944001</name>
    <name evidence="3" type="ORF">GSOID_T00021862001</name>
</gene>
<organism evidence="2">
    <name type="scientific">Oikopleura dioica</name>
    <name type="common">Tunicate</name>
    <dbReference type="NCBI Taxonomy" id="34765"/>
    <lineage>
        <taxon>Eukaryota</taxon>
        <taxon>Metazoa</taxon>
        <taxon>Chordata</taxon>
        <taxon>Tunicata</taxon>
        <taxon>Appendicularia</taxon>
        <taxon>Copelata</taxon>
        <taxon>Oikopleuridae</taxon>
        <taxon>Oikopleura</taxon>
    </lineage>
</organism>
<dbReference type="InParanoid" id="E4WYE1"/>
<keyword evidence="4" id="KW-1185">Reference proteome</keyword>
<feature type="compositionally biased region" description="Basic and acidic residues" evidence="1">
    <location>
        <begin position="158"/>
        <end position="167"/>
    </location>
</feature>
<evidence type="ECO:0000313" key="3">
    <source>
        <dbReference type="EMBL" id="CBY33892.1"/>
    </source>
</evidence>
<name>E4WYE1_OIKDI</name>
<dbReference type="EMBL" id="FN653018">
    <property type="protein sequence ID" value="CBY22385.1"/>
    <property type="molecule type" value="Genomic_DNA"/>
</dbReference>
<feature type="region of interest" description="Disordered" evidence="1">
    <location>
        <begin position="145"/>
        <end position="167"/>
    </location>
</feature>
<dbReference type="AlphaFoldDB" id="E4WYE1"/>
<dbReference type="Proteomes" id="UP000011014">
    <property type="component" value="Unassembled WGS sequence"/>
</dbReference>
<accession>E4WYE1</accession>
<evidence type="ECO:0000256" key="1">
    <source>
        <dbReference type="SAM" id="MobiDB-lite"/>
    </source>
</evidence>
<protein>
    <submittedName>
        <fullName evidence="2">Uncharacterized protein</fullName>
    </submittedName>
</protein>
<evidence type="ECO:0000313" key="4">
    <source>
        <dbReference type="Proteomes" id="UP000001307"/>
    </source>
</evidence>
<proteinExistence type="predicted"/>
<dbReference type="Proteomes" id="UP000001307">
    <property type="component" value="Unassembled WGS sequence"/>
</dbReference>
<reference evidence="2" key="1">
    <citation type="journal article" date="2010" name="Science">
        <title>Plasticity of animal genome architecture unmasked by rapid evolution of a pelagic tunicate.</title>
        <authorList>
            <person name="Denoeud F."/>
            <person name="Henriet S."/>
            <person name="Mungpakdee S."/>
            <person name="Aury J.M."/>
            <person name="Da Silva C."/>
            <person name="Brinkmann H."/>
            <person name="Mikhaleva J."/>
            <person name="Olsen L.C."/>
            <person name="Jubin C."/>
            <person name="Canestro C."/>
            <person name="Bouquet J.M."/>
            <person name="Danks G."/>
            <person name="Poulain J."/>
            <person name="Campsteijn C."/>
            <person name="Adamski M."/>
            <person name="Cross I."/>
            <person name="Yadetie F."/>
            <person name="Muffato M."/>
            <person name="Louis A."/>
            <person name="Butcher S."/>
            <person name="Tsagkogeorga G."/>
            <person name="Konrad A."/>
            <person name="Singh S."/>
            <person name="Jensen M.F."/>
            <person name="Cong E.H."/>
            <person name="Eikeseth-Otteraa H."/>
            <person name="Noel B."/>
            <person name="Anthouard V."/>
            <person name="Porcel B.M."/>
            <person name="Kachouri-Lafond R."/>
            <person name="Nishino A."/>
            <person name="Ugolini M."/>
            <person name="Chourrout P."/>
            <person name="Nishida H."/>
            <person name="Aasland R."/>
            <person name="Huzurbazar S."/>
            <person name="Westhof E."/>
            <person name="Delsuc F."/>
            <person name="Lehrach H."/>
            <person name="Reinhardt R."/>
            <person name="Weissenbach J."/>
            <person name="Roy S.W."/>
            <person name="Artiguenave F."/>
            <person name="Postlethwait J.H."/>
            <person name="Manak J.R."/>
            <person name="Thompson E.M."/>
            <person name="Jaillon O."/>
            <person name="Du Pasquier L."/>
            <person name="Boudinot P."/>
            <person name="Liberles D.A."/>
            <person name="Volff J.N."/>
            <person name="Philippe H."/>
            <person name="Lenhard B."/>
            <person name="Roest Crollius H."/>
            <person name="Wincker P."/>
            <person name="Chourrout D."/>
        </authorList>
    </citation>
    <scope>NUCLEOTIDE SEQUENCE [LARGE SCALE GENOMIC DNA]</scope>
</reference>
<sequence>MNIQDDGVIRIIFGNIRKFTDLFYRTVKTNSRKNLAGLALFLVKLETACKRLKVAPPTCYSLSGSTIMAAIKEMQDPVFAISILEKTVLRHVSSSNLIKIDEKRKFNKNQEEELVKVLLKINHVKENETLSKMINHFMRHWGLQRDEKRQEKHKRKKEQVDGHYRKR</sequence>